<keyword evidence="14" id="KW-0829">Tyrosine-protein kinase</keyword>
<feature type="domain" description="AAA" evidence="19">
    <location>
        <begin position="587"/>
        <end position="732"/>
    </location>
</feature>
<evidence type="ECO:0000256" key="12">
    <source>
        <dbReference type="ARBA" id="ARBA00022989"/>
    </source>
</evidence>
<evidence type="ECO:0000256" key="15">
    <source>
        <dbReference type="ARBA" id="ARBA00051245"/>
    </source>
</evidence>
<comment type="catalytic activity">
    <reaction evidence="15">
        <text>L-tyrosyl-[protein] + ATP = O-phospho-L-tyrosyl-[protein] + ADP + H(+)</text>
        <dbReference type="Rhea" id="RHEA:10596"/>
        <dbReference type="Rhea" id="RHEA-COMP:10136"/>
        <dbReference type="Rhea" id="RHEA-COMP:20101"/>
        <dbReference type="ChEBI" id="CHEBI:15378"/>
        <dbReference type="ChEBI" id="CHEBI:30616"/>
        <dbReference type="ChEBI" id="CHEBI:46858"/>
        <dbReference type="ChEBI" id="CHEBI:61978"/>
        <dbReference type="ChEBI" id="CHEBI:456216"/>
        <dbReference type="EC" id="2.7.10.2"/>
    </reaction>
</comment>
<evidence type="ECO:0000256" key="11">
    <source>
        <dbReference type="ARBA" id="ARBA00022840"/>
    </source>
</evidence>
<feature type="domain" description="Tyrosine-protein kinase G-rich" evidence="20">
    <location>
        <begin position="421"/>
        <end position="495"/>
    </location>
</feature>
<keyword evidence="16" id="KW-0175">Coiled coil</keyword>
<dbReference type="Gene3D" id="3.40.50.300">
    <property type="entry name" value="P-loop containing nucleotide triphosphate hydrolases"/>
    <property type="match status" value="1"/>
</dbReference>
<evidence type="ECO:0000256" key="10">
    <source>
        <dbReference type="ARBA" id="ARBA00022777"/>
    </source>
</evidence>
<keyword evidence="22" id="KW-1185">Reference proteome</keyword>
<keyword evidence="5" id="KW-1003">Cell membrane</keyword>
<dbReference type="InterPro" id="IPR003856">
    <property type="entry name" value="LPS_length_determ_N"/>
</dbReference>
<dbReference type="InterPro" id="IPR032807">
    <property type="entry name" value="GNVR"/>
</dbReference>
<feature type="transmembrane region" description="Helical" evidence="17">
    <location>
        <begin position="48"/>
        <end position="69"/>
    </location>
</feature>
<keyword evidence="6" id="KW-0997">Cell inner membrane</keyword>
<evidence type="ECO:0000259" key="19">
    <source>
        <dbReference type="Pfam" id="PF13614"/>
    </source>
</evidence>
<feature type="coiled-coil region" evidence="16">
    <location>
        <begin position="254"/>
        <end position="408"/>
    </location>
</feature>
<feature type="coiled-coil region" evidence="16">
    <location>
        <begin position="203"/>
        <end position="230"/>
    </location>
</feature>
<keyword evidence="7" id="KW-0808">Transferase</keyword>
<dbReference type="GO" id="GO:0004713">
    <property type="term" value="F:protein tyrosine kinase activity"/>
    <property type="evidence" value="ECO:0007669"/>
    <property type="project" value="TreeGrafter"/>
</dbReference>
<dbReference type="OrthoDB" id="9794577at2"/>
<dbReference type="InterPro" id="IPR027417">
    <property type="entry name" value="P-loop_NTPase"/>
</dbReference>
<evidence type="ECO:0000259" key="18">
    <source>
        <dbReference type="Pfam" id="PF02706"/>
    </source>
</evidence>
<dbReference type="EMBL" id="PDEP01000001">
    <property type="protein sequence ID" value="PEN09236.1"/>
    <property type="molecule type" value="Genomic_DNA"/>
</dbReference>
<keyword evidence="10" id="KW-0418">Kinase</keyword>
<evidence type="ECO:0000256" key="13">
    <source>
        <dbReference type="ARBA" id="ARBA00023136"/>
    </source>
</evidence>
<comment type="similarity">
    <text evidence="3">Belongs to the etk/wzc family.</text>
</comment>
<protein>
    <recommendedName>
        <fullName evidence="4">non-specific protein-tyrosine kinase</fullName>
        <ecNumber evidence="4">2.7.10.2</ecNumber>
    </recommendedName>
</protein>
<accession>A0A2H3NSN0</accession>
<proteinExistence type="inferred from homology"/>
<dbReference type="Pfam" id="PF02706">
    <property type="entry name" value="Wzz"/>
    <property type="match status" value="1"/>
</dbReference>
<gene>
    <name evidence="21" type="ORF">CRI93_00460</name>
</gene>
<feature type="domain" description="Polysaccharide chain length determinant N-terminal" evidence="18">
    <location>
        <begin position="33"/>
        <end position="96"/>
    </location>
</feature>
<keyword evidence="11" id="KW-0067">ATP-binding</keyword>
<keyword evidence="9" id="KW-0547">Nucleotide-binding</keyword>
<dbReference type="PANTHER" id="PTHR32309:SF13">
    <property type="entry name" value="FERRIC ENTEROBACTIN TRANSPORT PROTEIN FEPE"/>
    <property type="match status" value="1"/>
</dbReference>
<evidence type="ECO:0000256" key="1">
    <source>
        <dbReference type="ARBA" id="ARBA00004429"/>
    </source>
</evidence>
<dbReference type="Proteomes" id="UP000221024">
    <property type="component" value="Unassembled WGS sequence"/>
</dbReference>
<comment type="similarity">
    <text evidence="2">Belongs to the CpsD/CapB family.</text>
</comment>
<dbReference type="GO" id="GO:0005524">
    <property type="term" value="F:ATP binding"/>
    <property type="evidence" value="ECO:0007669"/>
    <property type="project" value="UniProtKB-KW"/>
</dbReference>
<keyword evidence="8 17" id="KW-0812">Transmembrane</keyword>
<evidence type="ECO:0000256" key="4">
    <source>
        <dbReference type="ARBA" id="ARBA00011903"/>
    </source>
</evidence>
<dbReference type="SUPFAM" id="SSF52540">
    <property type="entry name" value="P-loop containing nucleoside triphosphate hydrolases"/>
    <property type="match status" value="1"/>
</dbReference>
<evidence type="ECO:0000256" key="14">
    <source>
        <dbReference type="ARBA" id="ARBA00023137"/>
    </source>
</evidence>
<sequence>MNTNDQNALDIRRKKVEQIGLSRSDNSDTESNAVDLNTIWHTIKRGKWIILGTCLAMIAAFAGYTFMVAPEYEAAATVQVEKPNQAQTVRFDIQPELSSEIGILTNSGSLAMRVITELRTAADTTDTPFQLFAAVDDEQPTDSEAMIRLFDMVDFAAEADQGLIRIVARSQYPEEAAAVANTYADAYRAYSRESARAGVAAAREFLETQLDRREEDIEEVENEWQQFARRHDVAIDGQDGNRVATDYVEMMGQRDQLEFQLQEEQRTLDMLVNQLNEAESSFRSDVEGEQSVQSMQNRIAALDQQIADLEAQAEPYYINNPDLRGNEDQVRELSQIKRQIEGLEDRKERLTAEMVELAADPEVRVGQGAALGRLTELRARIDEQEATVRQLQGQVSRLNNRIGGYEDRIEEIPEQTVEREQLARRLDQAERFYRDIAMELQRTIVTEESELGYVQVIRSASIPALPVSPNIQQNLILGLLLGLAFGIGGAFVRQAMNWQIYDPEDIQSQGFSLVGVIPDMKREIKSSFNGKESVDVEGRQLSTSLMPLLNPWSPVTENYRLIRTNLQFAQANVEDMPEVLMITSPEPGDGKSTTAVNLAITIALSGRSALLIDGDLRRPTTHKMLGVDRSPGLAEMLTDSTQREIVQRTFIENLYYVPAGTVKVPPTELLDSSRMRQLVALGRSRCDVVIIDTPPVLGATDALVVSSLCDAVLVVASANKTDLRALKSVKETFAGVNVPLAGVIFNRFDPAQSQGSYAYGYGYDAAYSYAPTAEA</sequence>
<reference evidence="21 22" key="1">
    <citation type="submission" date="2017-10" db="EMBL/GenBank/DDBJ databases">
        <title>Draft genome of Longimonas halophila.</title>
        <authorList>
            <person name="Goh K.M."/>
            <person name="Shamsir M.S."/>
            <person name="Lim S.W."/>
        </authorList>
    </citation>
    <scope>NUCLEOTIDE SEQUENCE [LARGE SCALE GENOMIC DNA]</scope>
    <source>
        <strain evidence="21 22">KCTC 42399</strain>
    </source>
</reference>
<dbReference type="RefSeq" id="WP_098060635.1">
    <property type="nucleotide sequence ID" value="NZ_PDEP01000001.1"/>
</dbReference>
<evidence type="ECO:0000256" key="7">
    <source>
        <dbReference type="ARBA" id="ARBA00022679"/>
    </source>
</evidence>
<keyword evidence="13 17" id="KW-0472">Membrane</keyword>
<dbReference type="EC" id="2.7.10.2" evidence="4"/>
<evidence type="ECO:0000256" key="16">
    <source>
        <dbReference type="SAM" id="Coils"/>
    </source>
</evidence>
<evidence type="ECO:0000256" key="5">
    <source>
        <dbReference type="ARBA" id="ARBA00022475"/>
    </source>
</evidence>
<dbReference type="Pfam" id="PF13614">
    <property type="entry name" value="AAA_31"/>
    <property type="match status" value="1"/>
</dbReference>
<evidence type="ECO:0000313" key="22">
    <source>
        <dbReference type="Proteomes" id="UP000221024"/>
    </source>
</evidence>
<dbReference type="GO" id="GO:0005886">
    <property type="term" value="C:plasma membrane"/>
    <property type="evidence" value="ECO:0007669"/>
    <property type="project" value="UniProtKB-SubCell"/>
</dbReference>
<evidence type="ECO:0000256" key="6">
    <source>
        <dbReference type="ARBA" id="ARBA00022519"/>
    </source>
</evidence>
<evidence type="ECO:0000256" key="8">
    <source>
        <dbReference type="ARBA" id="ARBA00022692"/>
    </source>
</evidence>
<dbReference type="Pfam" id="PF13807">
    <property type="entry name" value="GNVR"/>
    <property type="match status" value="1"/>
</dbReference>
<comment type="caution">
    <text evidence="21">The sequence shown here is derived from an EMBL/GenBank/DDBJ whole genome shotgun (WGS) entry which is preliminary data.</text>
</comment>
<evidence type="ECO:0000259" key="20">
    <source>
        <dbReference type="Pfam" id="PF13807"/>
    </source>
</evidence>
<comment type="subcellular location">
    <subcellularLocation>
        <location evidence="1">Cell inner membrane</location>
        <topology evidence="1">Multi-pass membrane protein</topology>
    </subcellularLocation>
</comment>
<evidence type="ECO:0000256" key="17">
    <source>
        <dbReference type="SAM" id="Phobius"/>
    </source>
</evidence>
<dbReference type="CDD" id="cd05387">
    <property type="entry name" value="BY-kinase"/>
    <property type="match status" value="1"/>
</dbReference>
<dbReference type="AlphaFoldDB" id="A0A2H3NSN0"/>
<name>A0A2H3NSN0_9BACT</name>
<evidence type="ECO:0000256" key="3">
    <source>
        <dbReference type="ARBA" id="ARBA00008883"/>
    </source>
</evidence>
<dbReference type="InterPro" id="IPR025669">
    <property type="entry name" value="AAA_dom"/>
</dbReference>
<evidence type="ECO:0000313" key="21">
    <source>
        <dbReference type="EMBL" id="PEN09236.1"/>
    </source>
</evidence>
<keyword evidence="12 17" id="KW-1133">Transmembrane helix</keyword>
<organism evidence="21 22">
    <name type="scientific">Longimonas halophila</name>
    <dbReference type="NCBI Taxonomy" id="1469170"/>
    <lineage>
        <taxon>Bacteria</taxon>
        <taxon>Pseudomonadati</taxon>
        <taxon>Rhodothermota</taxon>
        <taxon>Rhodothermia</taxon>
        <taxon>Rhodothermales</taxon>
        <taxon>Salisaetaceae</taxon>
        <taxon>Longimonas</taxon>
    </lineage>
</organism>
<dbReference type="PANTHER" id="PTHR32309">
    <property type="entry name" value="TYROSINE-PROTEIN KINASE"/>
    <property type="match status" value="1"/>
</dbReference>
<dbReference type="NCBIfam" id="TIGR01007">
    <property type="entry name" value="eps_fam"/>
    <property type="match status" value="1"/>
</dbReference>
<dbReference type="InterPro" id="IPR005702">
    <property type="entry name" value="Wzc-like_C"/>
</dbReference>
<evidence type="ECO:0000256" key="9">
    <source>
        <dbReference type="ARBA" id="ARBA00022741"/>
    </source>
</evidence>
<dbReference type="InterPro" id="IPR050445">
    <property type="entry name" value="Bact_polysacc_biosynth/exp"/>
</dbReference>
<evidence type="ECO:0000256" key="2">
    <source>
        <dbReference type="ARBA" id="ARBA00007316"/>
    </source>
</evidence>